<dbReference type="Pfam" id="PF00561">
    <property type="entry name" value="Abhydrolase_1"/>
    <property type="match status" value="1"/>
</dbReference>
<dbReference type="EMBL" id="CADCUA010000336">
    <property type="protein sequence ID" value="CAA9322514.1"/>
    <property type="molecule type" value="Genomic_DNA"/>
</dbReference>
<gene>
    <name evidence="2" type="ORF">AVDCRST_MAG71-1336</name>
</gene>
<reference evidence="2" key="1">
    <citation type="submission" date="2020-02" db="EMBL/GenBank/DDBJ databases">
        <authorList>
            <person name="Meier V. D."/>
        </authorList>
    </citation>
    <scope>NUCLEOTIDE SEQUENCE</scope>
    <source>
        <strain evidence="2">AVDCRST_MAG71</strain>
    </source>
</reference>
<dbReference type="InterPro" id="IPR050266">
    <property type="entry name" value="AB_hydrolase_sf"/>
</dbReference>
<dbReference type="PRINTS" id="PR00111">
    <property type="entry name" value="ABHYDROLASE"/>
</dbReference>
<dbReference type="InterPro" id="IPR000073">
    <property type="entry name" value="AB_hydrolase_1"/>
</dbReference>
<dbReference type="SUPFAM" id="SSF53474">
    <property type="entry name" value="alpha/beta-Hydrolases"/>
    <property type="match status" value="1"/>
</dbReference>
<name>A0A6J4L4S0_9GAMM</name>
<proteinExistence type="predicted"/>
<evidence type="ECO:0000259" key="1">
    <source>
        <dbReference type="Pfam" id="PF00561"/>
    </source>
</evidence>
<sequence length="175" mass="18783">MDSLAPDRKVVLVGHSCGGLIATEFARKYPDRLHALVLVDPATLQQRHAFMSADRDRVLADDKALLSMLPPAMGADYTLLIAQLDSAGAATPRAMPDLPVALLTSTQVADEPFVFEETAQGKSLWKAQHAALFAGFSQGTHRYFATGHNIHRENPKAVAEAIRSVAGGVTVVPKQ</sequence>
<organism evidence="2">
    <name type="scientific">uncultured Lysobacter sp</name>
    <dbReference type="NCBI Taxonomy" id="271060"/>
    <lineage>
        <taxon>Bacteria</taxon>
        <taxon>Pseudomonadati</taxon>
        <taxon>Pseudomonadota</taxon>
        <taxon>Gammaproteobacteria</taxon>
        <taxon>Lysobacterales</taxon>
        <taxon>Lysobacteraceae</taxon>
        <taxon>Lysobacter</taxon>
        <taxon>environmental samples</taxon>
    </lineage>
</organism>
<evidence type="ECO:0000313" key="2">
    <source>
        <dbReference type="EMBL" id="CAA9322514.1"/>
    </source>
</evidence>
<dbReference type="InterPro" id="IPR029058">
    <property type="entry name" value="AB_hydrolase_fold"/>
</dbReference>
<dbReference type="AlphaFoldDB" id="A0A6J4L4S0"/>
<accession>A0A6J4L4S0</accession>
<dbReference type="Gene3D" id="3.40.50.1820">
    <property type="entry name" value="alpha/beta hydrolase"/>
    <property type="match status" value="1"/>
</dbReference>
<dbReference type="PANTHER" id="PTHR43798">
    <property type="entry name" value="MONOACYLGLYCEROL LIPASE"/>
    <property type="match status" value="1"/>
</dbReference>
<protein>
    <recommendedName>
        <fullName evidence="1">AB hydrolase-1 domain-containing protein</fullName>
    </recommendedName>
</protein>
<feature type="domain" description="AB hydrolase-1" evidence="1">
    <location>
        <begin position="6"/>
        <end position="59"/>
    </location>
</feature>